<reference evidence="2 3" key="1">
    <citation type="journal article" date="2015" name="Genome Biol.">
        <title>Comparative genomics of Steinernema reveals deeply conserved gene regulatory networks.</title>
        <authorList>
            <person name="Dillman A.R."/>
            <person name="Macchietto M."/>
            <person name="Porter C.F."/>
            <person name="Rogers A."/>
            <person name="Williams B."/>
            <person name="Antoshechkin I."/>
            <person name="Lee M.M."/>
            <person name="Goodwin Z."/>
            <person name="Lu X."/>
            <person name="Lewis E.E."/>
            <person name="Goodrich-Blair H."/>
            <person name="Stock S.P."/>
            <person name="Adams B.J."/>
            <person name="Sternberg P.W."/>
            <person name="Mortazavi A."/>
        </authorList>
    </citation>
    <scope>NUCLEOTIDE SEQUENCE [LARGE SCALE GENOMIC DNA]</scope>
    <source>
        <strain evidence="2 3">ALL</strain>
    </source>
</reference>
<dbReference type="EMBL" id="AZBU02000004">
    <property type="protein sequence ID" value="TKR80245.1"/>
    <property type="molecule type" value="Genomic_DNA"/>
</dbReference>
<proteinExistence type="predicted"/>
<dbReference type="AlphaFoldDB" id="A0A4V6A2S7"/>
<evidence type="ECO:0000313" key="3">
    <source>
        <dbReference type="Proteomes" id="UP000298663"/>
    </source>
</evidence>
<organism evidence="2 3">
    <name type="scientific">Steinernema carpocapsae</name>
    <name type="common">Entomopathogenic nematode</name>
    <dbReference type="NCBI Taxonomy" id="34508"/>
    <lineage>
        <taxon>Eukaryota</taxon>
        <taxon>Metazoa</taxon>
        <taxon>Ecdysozoa</taxon>
        <taxon>Nematoda</taxon>
        <taxon>Chromadorea</taxon>
        <taxon>Rhabditida</taxon>
        <taxon>Tylenchina</taxon>
        <taxon>Panagrolaimomorpha</taxon>
        <taxon>Strongyloidoidea</taxon>
        <taxon>Steinernematidae</taxon>
        <taxon>Steinernema</taxon>
    </lineage>
</organism>
<feature type="signal peptide" evidence="1">
    <location>
        <begin position="1"/>
        <end position="20"/>
    </location>
</feature>
<evidence type="ECO:0000313" key="2">
    <source>
        <dbReference type="EMBL" id="TKR80245.1"/>
    </source>
</evidence>
<reference evidence="2 3" key="2">
    <citation type="journal article" date="2019" name="G3 (Bethesda)">
        <title>Hybrid Assembly of the Genome of the Entomopathogenic Nematode Steinernema carpocapsae Identifies the X-Chromosome.</title>
        <authorList>
            <person name="Serra L."/>
            <person name="Macchietto M."/>
            <person name="Macias-Munoz A."/>
            <person name="McGill C.J."/>
            <person name="Rodriguez I.M."/>
            <person name="Rodriguez B."/>
            <person name="Murad R."/>
            <person name="Mortazavi A."/>
        </authorList>
    </citation>
    <scope>NUCLEOTIDE SEQUENCE [LARGE SCALE GENOMIC DNA]</scope>
    <source>
        <strain evidence="2 3">ALL</strain>
    </source>
</reference>
<comment type="caution">
    <text evidence="2">The sequence shown here is derived from an EMBL/GenBank/DDBJ whole genome shotgun (WGS) entry which is preliminary data.</text>
</comment>
<name>A0A4V6A2S7_STECR</name>
<sequence>MLTAQLILACLLAVFACALGYSSYPASETEDSRAVPFVPLPYGYWQSPQQFLDTNDELDDSQRLKRSKWASQIRYGKRASWASQVRFG</sequence>
<keyword evidence="3" id="KW-1185">Reference proteome</keyword>
<protein>
    <submittedName>
        <fullName evidence="2">Uncharacterized protein</fullName>
    </submittedName>
</protein>
<evidence type="ECO:0000256" key="1">
    <source>
        <dbReference type="SAM" id="SignalP"/>
    </source>
</evidence>
<gene>
    <name evidence="2" type="ORF">L596_014347</name>
</gene>
<dbReference type="Proteomes" id="UP000298663">
    <property type="component" value="Unassembled WGS sequence"/>
</dbReference>
<accession>A0A4V6A2S7</accession>
<dbReference type="OrthoDB" id="5855638at2759"/>
<feature type="chain" id="PRO_5020533116" evidence="1">
    <location>
        <begin position="21"/>
        <end position="88"/>
    </location>
</feature>
<keyword evidence="1" id="KW-0732">Signal</keyword>